<evidence type="ECO:0000256" key="2">
    <source>
        <dbReference type="ARBA" id="ARBA00022576"/>
    </source>
</evidence>
<comment type="caution">
    <text evidence="5">The sequence shown here is derived from an EMBL/GenBank/DDBJ whole genome shotgun (WGS) entry which is preliminary data.</text>
</comment>
<dbReference type="SUPFAM" id="SSF53383">
    <property type="entry name" value="PLP-dependent transferases"/>
    <property type="match status" value="1"/>
</dbReference>
<dbReference type="Proteomes" id="UP000557217">
    <property type="component" value="Unassembled WGS sequence"/>
</dbReference>
<dbReference type="GO" id="GO:0030170">
    <property type="term" value="F:pyridoxal phosphate binding"/>
    <property type="evidence" value="ECO:0007669"/>
    <property type="project" value="InterPro"/>
</dbReference>
<evidence type="ECO:0000313" key="6">
    <source>
        <dbReference type="Proteomes" id="UP000557217"/>
    </source>
</evidence>
<evidence type="ECO:0000259" key="4">
    <source>
        <dbReference type="Pfam" id="PF00155"/>
    </source>
</evidence>
<keyword evidence="2 5" id="KW-0032">Aminotransferase</keyword>
<proteinExistence type="predicted"/>
<dbReference type="EMBL" id="JACHGZ010000002">
    <property type="protein sequence ID" value="MBB5147884.1"/>
    <property type="molecule type" value="Genomic_DNA"/>
</dbReference>
<accession>A0A840PRV4</accession>
<dbReference type="AlphaFoldDB" id="A0A840PRV4"/>
<dbReference type="PANTHER" id="PTHR42832:SF3">
    <property type="entry name" value="L-GLUTAMINE--4-(METHYLSULFANYL)-2-OXOBUTANOATE AMINOTRANSFERASE"/>
    <property type="match status" value="1"/>
</dbReference>
<protein>
    <submittedName>
        <fullName evidence="5">Aminotransferase</fullName>
        <ecNumber evidence="5">2.6.1.-</ecNumber>
    </submittedName>
</protein>
<dbReference type="Gene3D" id="3.40.640.10">
    <property type="entry name" value="Type I PLP-dependent aspartate aminotransferase-like (Major domain)"/>
    <property type="match status" value="1"/>
</dbReference>
<dbReference type="InterPro" id="IPR004839">
    <property type="entry name" value="Aminotransferase_I/II_large"/>
</dbReference>
<dbReference type="InterPro" id="IPR015424">
    <property type="entry name" value="PyrdxlP-dep_Trfase"/>
</dbReference>
<dbReference type="Pfam" id="PF00155">
    <property type="entry name" value="Aminotran_1_2"/>
    <property type="match status" value="1"/>
</dbReference>
<dbReference type="InterPro" id="IPR015421">
    <property type="entry name" value="PyrdxlP-dep_Trfase_major"/>
</dbReference>
<reference evidence="5 6" key="1">
    <citation type="submission" date="2020-08" db="EMBL/GenBank/DDBJ databases">
        <title>Genomic Encyclopedia of Type Strains, Phase IV (KMG-IV): sequencing the most valuable type-strain genomes for metagenomic binning, comparative biology and taxonomic classification.</title>
        <authorList>
            <person name="Goeker M."/>
        </authorList>
    </citation>
    <scope>NUCLEOTIDE SEQUENCE [LARGE SCALE GENOMIC DNA]</scope>
    <source>
        <strain evidence="5 6">DSM 10633</strain>
    </source>
</reference>
<name>A0A840PRV4_URETH</name>
<dbReference type="InterPro" id="IPR015422">
    <property type="entry name" value="PyrdxlP-dep_Trfase_small"/>
</dbReference>
<evidence type="ECO:0000256" key="3">
    <source>
        <dbReference type="ARBA" id="ARBA00022679"/>
    </source>
</evidence>
<keyword evidence="3 5" id="KW-0808">Transferase</keyword>
<comment type="cofactor">
    <cofactor evidence="1">
        <name>pyridoxal 5'-phosphate</name>
        <dbReference type="ChEBI" id="CHEBI:597326"/>
    </cofactor>
</comment>
<gene>
    <name evidence="5" type="ORF">HNR36_000266</name>
</gene>
<organism evidence="5 6">
    <name type="scientific">Ureibacillus thermosphaericus</name>
    <dbReference type="NCBI Taxonomy" id="51173"/>
    <lineage>
        <taxon>Bacteria</taxon>
        <taxon>Bacillati</taxon>
        <taxon>Bacillota</taxon>
        <taxon>Bacilli</taxon>
        <taxon>Bacillales</taxon>
        <taxon>Caryophanaceae</taxon>
        <taxon>Ureibacillus</taxon>
    </lineage>
</organism>
<keyword evidence="6" id="KW-1185">Reference proteome</keyword>
<sequence>MELSYKLQKLPTQFFASLVQKVNKAIAEGRDVINLGQGNPDRPTPTHIVKALQEAAADPDTHKYSLFRGMLELKQAVSNFYKREYNVDIDPNEEVAILGGAKVGLVELPLCVLNPGDYMLLPDPGYPDYLSGPVLADVHFDTMPLLEENDFLPDYNTLPDEVKKRAKLMYLNYPNNPTGATATIEFFNKTVQFAKEHDITVVHDFAYGALGFDGEKPVSFLQAEGAKEVGVEFYTLSKTYNMAGWRVAFAVGNRDIIEAINLLQDHLFCSLFPAVQQAAAYALNSDQSCVEELRSIYESRRNVLVEEACRIGWNVRAPKGSFFAWLPVPEGFTSQEFSDYLLDKADVAVASGNGFGEHGEGYIRVGLLVEEERLREAIRRIEALGIFQKEIAKVQK</sequence>
<dbReference type="EC" id="2.6.1.-" evidence="5"/>
<dbReference type="PANTHER" id="PTHR42832">
    <property type="entry name" value="AMINO ACID AMINOTRANSFERASE"/>
    <property type="match status" value="1"/>
</dbReference>
<evidence type="ECO:0000313" key="5">
    <source>
        <dbReference type="EMBL" id="MBB5147884.1"/>
    </source>
</evidence>
<feature type="domain" description="Aminotransferase class I/classII large" evidence="4">
    <location>
        <begin position="31"/>
        <end position="381"/>
    </location>
</feature>
<dbReference type="RefSeq" id="WP_281727722.1">
    <property type="nucleotide sequence ID" value="NZ_JAAXPW010000002.1"/>
</dbReference>
<dbReference type="GO" id="GO:0008483">
    <property type="term" value="F:transaminase activity"/>
    <property type="evidence" value="ECO:0007669"/>
    <property type="project" value="UniProtKB-KW"/>
</dbReference>
<dbReference type="Gene3D" id="3.90.1150.10">
    <property type="entry name" value="Aspartate Aminotransferase, domain 1"/>
    <property type="match status" value="1"/>
</dbReference>
<evidence type="ECO:0000256" key="1">
    <source>
        <dbReference type="ARBA" id="ARBA00001933"/>
    </source>
</evidence>
<dbReference type="CDD" id="cd00609">
    <property type="entry name" value="AAT_like"/>
    <property type="match status" value="1"/>
</dbReference>
<dbReference type="InterPro" id="IPR050881">
    <property type="entry name" value="LL-DAP_aminotransferase"/>
</dbReference>
<dbReference type="NCBIfam" id="NF005977">
    <property type="entry name" value="PRK08068.1"/>
    <property type="match status" value="1"/>
</dbReference>